<keyword evidence="2" id="KW-1185">Reference proteome</keyword>
<dbReference type="Proteomes" id="UP001141253">
    <property type="component" value="Chromosome 1"/>
</dbReference>
<reference evidence="1" key="2">
    <citation type="journal article" date="2023" name="Int. J. Mol. Sci.">
        <title>De Novo Assembly and Annotation of 11 Diverse Shrub Willow (Salix) Genomes Reveals Novel Gene Organization in Sex-Linked Regions.</title>
        <authorList>
            <person name="Hyden B."/>
            <person name="Feng K."/>
            <person name="Yates T.B."/>
            <person name="Jawdy S."/>
            <person name="Cereghino C."/>
            <person name="Smart L.B."/>
            <person name="Muchero W."/>
        </authorList>
    </citation>
    <scope>NUCLEOTIDE SEQUENCE</scope>
    <source>
        <tissue evidence="1">Shoot tip</tissue>
    </source>
</reference>
<evidence type="ECO:0000313" key="1">
    <source>
        <dbReference type="EMBL" id="KAJ6393878.1"/>
    </source>
</evidence>
<organism evidence="1 2">
    <name type="scientific">Salix suchowensis</name>
    <dbReference type="NCBI Taxonomy" id="1278906"/>
    <lineage>
        <taxon>Eukaryota</taxon>
        <taxon>Viridiplantae</taxon>
        <taxon>Streptophyta</taxon>
        <taxon>Embryophyta</taxon>
        <taxon>Tracheophyta</taxon>
        <taxon>Spermatophyta</taxon>
        <taxon>Magnoliopsida</taxon>
        <taxon>eudicotyledons</taxon>
        <taxon>Gunneridae</taxon>
        <taxon>Pentapetalae</taxon>
        <taxon>rosids</taxon>
        <taxon>fabids</taxon>
        <taxon>Malpighiales</taxon>
        <taxon>Salicaceae</taxon>
        <taxon>Saliceae</taxon>
        <taxon>Salix</taxon>
    </lineage>
</organism>
<comment type="caution">
    <text evidence="1">The sequence shown here is derived from an EMBL/GenBank/DDBJ whole genome shotgun (WGS) entry which is preliminary data.</text>
</comment>
<gene>
    <name evidence="1" type="ORF">OIU77_023169</name>
</gene>
<name>A0ABQ9C6J5_9ROSI</name>
<sequence length="73" mass="7858">MIAGISFLSVGKMNLPILCSSEVQTSTFRTEIMFPSNYSLPNKAAGITNGNYGTGSKMTVLSMLSSLHHVNFN</sequence>
<evidence type="ECO:0000313" key="2">
    <source>
        <dbReference type="Proteomes" id="UP001141253"/>
    </source>
</evidence>
<protein>
    <submittedName>
        <fullName evidence="1">Uncharacterized protein</fullName>
    </submittedName>
</protein>
<accession>A0ABQ9C6J5</accession>
<proteinExistence type="predicted"/>
<dbReference type="EMBL" id="JAPFFI010000005">
    <property type="protein sequence ID" value="KAJ6393878.1"/>
    <property type="molecule type" value="Genomic_DNA"/>
</dbReference>
<reference evidence="1" key="1">
    <citation type="submission" date="2022-10" db="EMBL/GenBank/DDBJ databases">
        <authorList>
            <person name="Hyden B.L."/>
            <person name="Feng K."/>
            <person name="Yates T."/>
            <person name="Jawdy S."/>
            <person name="Smart L.B."/>
            <person name="Muchero W."/>
        </authorList>
    </citation>
    <scope>NUCLEOTIDE SEQUENCE</scope>
    <source>
        <tissue evidence="1">Shoot tip</tissue>
    </source>
</reference>